<dbReference type="InterPro" id="IPR012947">
    <property type="entry name" value="tRNA_SAD"/>
</dbReference>
<dbReference type="EMBL" id="BARS01030373">
    <property type="protein sequence ID" value="GAG21059.1"/>
    <property type="molecule type" value="Genomic_DNA"/>
</dbReference>
<proteinExistence type="predicted"/>
<feature type="non-terminal residue" evidence="2">
    <location>
        <position position="1"/>
    </location>
</feature>
<name>X0VRN1_9ZZZZ</name>
<dbReference type="SUPFAM" id="SSF55186">
    <property type="entry name" value="ThrRS/AlaRS common domain"/>
    <property type="match status" value="1"/>
</dbReference>
<dbReference type="Pfam" id="PF07973">
    <property type="entry name" value="tRNA_SAD"/>
    <property type="match status" value="1"/>
</dbReference>
<dbReference type="GO" id="GO:0005524">
    <property type="term" value="F:ATP binding"/>
    <property type="evidence" value="ECO:0007669"/>
    <property type="project" value="InterPro"/>
</dbReference>
<dbReference type="Gene3D" id="3.30.980.10">
    <property type="entry name" value="Threonyl-trna Synthetase, Chain A, domain 2"/>
    <property type="match status" value="1"/>
</dbReference>
<reference evidence="2" key="1">
    <citation type="journal article" date="2014" name="Front. Microbiol.">
        <title>High frequency of phylogenetically diverse reductive dehalogenase-homologous genes in deep subseafloor sedimentary metagenomes.</title>
        <authorList>
            <person name="Kawai M."/>
            <person name="Futagami T."/>
            <person name="Toyoda A."/>
            <person name="Takaki Y."/>
            <person name="Nishi S."/>
            <person name="Hori S."/>
            <person name="Arai W."/>
            <person name="Tsubouchi T."/>
            <person name="Morono Y."/>
            <person name="Uchiyama I."/>
            <person name="Ito T."/>
            <person name="Fujiyama A."/>
            <person name="Inagaki F."/>
            <person name="Takami H."/>
        </authorList>
    </citation>
    <scope>NUCLEOTIDE SEQUENCE</scope>
    <source>
        <strain evidence="2">Expedition CK06-06</strain>
    </source>
</reference>
<sequence length="74" mass="8234">TVQVLPIEEAQQDYDLWKVPGDATRICIVTIGGLSAMPCAGDHVGHTGQIGRFRLRSHDMKEEGIVRIRFTVED</sequence>
<evidence type="ECO:0000259" key="1">
    <source>
        <dbReference type="SMART" id="SM00863"/>
    </source>
</evidence>
<dbReference type="SMART" id="SM00863">
    <property type="entry name" value="tRNA_SAD"/>
    <property type="match status" value="1"/>
</dbReference>
<evidence type="ECO:0000313" key="2">
    <source>
        <dbReference type="EMBL" id="GAG21059.1"/>
    </source>
</evidence>
<accession>X0VRN1</accession>
<comment type="caution">
    <text evidence="2">The sequence shown here is derived from an EMBL/GenBank/DDBJ whole genome shotgun (WGS) entry which is preliminary data.</text>
</comment>
<gene>
    <name evidence="2" type="ORF">S01H1_47373</name>
</gene>
<organism evidence="2">
    <name type="scientific">marine sediment metagenome</name>
    <dbReference type="NCBI Taxonomy" id="412755"/>
    <lineage>
        <taxon>unclassified sequences</taxon>
        <taxon>metagenomes</taxon>
        <taxon>ecological metagenomes</taxon>
    </lineage>
</organism>
<dbReference type="GO" id="GO:0004812">
    <property type="term" value="F:aminoacyl-tRNA ligase activity"/>
    <property type="evidence" value="ECO:0007669"/>
    <property type="project" value="InterPro"/>
</dbReference>
<dbReference type="AlphaFoldDB" id="X0VRN1"/>
<feature type="domain" description="Threonyl/alanyl tRNA synthetase SAD" evidence="1">
    <location>
        <begin position="26"/>
        <end position="69"/>
    </location>
</feature>
<dbReference type="InterPro" id="IPR018163">
    <property type="entry name" value="Thr/Ala-tRNA-synth_IIc_edit"/>
</dbReference>
<dbReference type="GO" id="GO:0043039">
    <property type="term" value="P:tRNA aminoacylation"/>
    <property type="evidence" value="ECO:0007669"/>
    <property type="project" value="InterPro"/>
</dbReference>
<protein>
    <recommendedName>
        <fullName evidence="1">Threonyl/alanyl tRNA synthetase SAD domain-containing protein</fullName>
    </recommendedName>
</protein>